<feature type="compositionally biased region" description="Low complexity" evidence="1">
    <location>
        <begin position="131"/>
        <end position="141"/>
    </location>
</feature>
<dbReference type="AlphaFoldDB" id="A0AAV7PLG1"/>
<feature type="compositionally biased region" description="Basic and acidic residues" evidence="1">
    <location>
        <begin position="197"/>
        <end position="210"/>
    </location>
</feature>
<feature type="compositionally biased region" description="Low complexity" evidence="1">
    <location>
        <begin position="74"/>
        <end position="84"/>
    </location>
</feature>
<evidence type="ECO:0000313" key="3">
    <source>
        <dbReference type="Proteomes" id="UP001066276"/>
    </source>
</evidence>
<dbReference type="EMBL" id="JANPWB010000011">
    <property type="protein sequence ID" value="KAJ1127684.1"/>
    <property type="molecule type" value="Genomic_DNA"/>
</dbReference>
<dbReference type="Proteomes" id="UP001066276">
    <property type="component" value="Chromosome 7"/>
</dbReference>
<feature type="non-terminal residue" evidence="2">
    <location>
        <position position="236"/>
    </location>
</feature>
<name>A0AAV7PLG1_PLEWA</name>
<sequence>MAGQPNGSPDGGGPGAGSPGAECLRGCSGSGRSMLPAACCRRHEGERCVSGAGAKGGSREYKGRAARPKRRPAAPRASPEAGPGFARPSWNPAGGGRAGLQRVIRPQGSRIGKAGALEASAAGRRGGPGKAGALQARAAGTGRRRQARFPKGGPGAATIRSGAKVPGRGKEEEGGAQGPEAAGAKGSVGGEGGAGLHSEDEGREAERDPRVPISKKLSTMLQWSSEEEGEGTVGGG</sequence>
<feature type="compositionally biased region" description="Gly residues" evidence="1">
    <location>
        <begin position="186"/>
        <end position="195"/>
    </location>
</feature>
<keyword evidence="3" id="KW-1185">Reference proteome</keyword>
<proteinExistence type="predicted"/>
<comment type="caution">
    <text evidence="2">The sequence shown here is derived from an EMBL/GenBank/DDBJ whole genome shotgun (WGS) entry which is preliminary data.</text>
</comment>
<feature type="region of interest" description="Disordered" evidence="1">
    <location>
        <begin position="43"/>
        <end position="236"/>
    </location>
</feature>
<feature type="region of interest" description="Disordered" evidence="1">
    <location>
        <begin position="1"/>
        <end position="27"/>
    </location>
</feature>
<feature type="compositionally biased region" description="Gly residues" evidence="1">
    <location>
        <begin position="9"/>
        <end position="18"/>
    </location>
</feature>
<reference evidence="2" key="1">
    <citation type="journal article" date="2022" name="bioRxiv">
        <title>Sequencing and chromosome-scale assembly of the giantPleurodeles waltlgenome.</title>
        <authorList>
            <person name="Brown T."/>
            <person name="Elewa A."/>
            <person name="Iarovenko S."/>
            <person name="Subramanian E."/>
            <person name="Araus A.J."/>
            <person name="Petzold A."/>
            <person name="Susuki M."/>
            <person name="Suzuki K.-i.T."/>
            <person name="Hayashi T."/>
            <person name="Toyoda A."/>
            <person name="Oliveira C."/>
            <person name="Osipova E."/>
            <person name="Leigh N.D."/>
            <person name="Simon A."/>
            <person name="Yun M.H."/>
        </authorList>
    </citation>
    <scope>NUCLEOTIDE SEQUENCE</scope>
    <source>
        <strain evidence="2">20211129_DDA</strain>
        <tissue evidence="2">Liver</tissue>
    </source>
</reference>
<evidence type="ECO:0000256" key="1">
    <source>
        <dbReference type="SAM" id="MobiDB-lite"/>
    </source>
</evidence>
<feature type="compositionally biased region" description="Basic residues" evidence="1">
    <location>
        <begin position="64"/>
        <end position="73"/>
    </location>
</feature>
<evidence type="ECO:0000313" key="2">
    <source>
        <dbReference type="EMBL" id="KAJ1127684.1"/>
    </source>
</evidence>
<protein>
    <submittedName>
        <fullName evidence="2">Uncharacterized protein</fullName>
    </submittedName>
</protein>
<organism evidence="2 3">
    <name type="scientific">Pleurodeles waltl</name>
    <name type="common">Iberian ribbed newt</name>
    <dbReference type="NCBI Taxonomy" id="8319"/>
    <lineage>
        <taxon>Eukaryota</taxon>
        <taxon>Metazoa</taxon>
        <taxon>Chordata</taxon>
        <taxon>Craniata</taxon>
        <taxon>Vertebrata</taxon>
        <taxon>Euteleostomi</taxon>
        <taxon>Amphibia</taxon>
        <taxon>Batrachia</taxon>
        <taxon>Caudata</taxon>
        <taxon>Salamandroidea</taxon>
        <taxon>Salamandridae</taxon>
        <taxon>Pleurodelinae</taxon>
        <taxon>Pleurodeles</taxon>
    </lineage>
</organism>
<accession>A0AAV7PLG1</accession>
<gene>
    <name evidence="2" type="ORF">NDU88_006077</name>
</gene>